<proteinExistence type="predicted"/>
<protein>
    <recommendedName>
        <fullName evidence="3">N-acetyltransferase domain-containing protein</fullName>
    </recommendedName>
</protein>
<accession>A0A2A9A200</accession>
<dbReference type="AlphaFoldDB" id="A0A2A9A200"/>
<organism evidence="1 2">
    <name type="scientific">Bacillus cereus</name>
    <dbReference type="NCBI Taxonomy" id="1396"/>
    <lineage>
        <taxon>Bacteria</taxon>
        <taxon>Bacillati</taxon>
        <taxon>Bacillota</taxon>
        <taxon>Bacilli</taxon>
        <taxon>Bacillales</taxon>
        <taxon>Bacillaceae</taxon>
        <taxon>Bacillus</taxon>
        <taxon>Bacillus cereus group</taxon>
    </lineage>
</organism>
<dbReference type="Proteomes" id="UP000220032">
    <property type="component" value="Unassembled WGS sequence"/>
</dbReference>
<dbReference type="InterPro" id="IPR016181">
    <property type="entry name" value="Acyl_CoA_acyltransferase"/>
</dbReference>
<dbReference type="RefSeq" id="WP_098342333.1">
    <property type="nucleotide sequence ID" value="NZ_NTRR01000014.1"/>
</dbReference>
<evidence type="ECO:0000313" key="1">
    <source>
        <dbReference type="EMBL" id="PFE16665.1"/>
    </source>
</evidence>
<sequence>MMSLVSKIRNRGIKVIIKKIKAKFLTVSNGYILNLNNYNMVSYEEKYNCYALIPMQVYHLKTMAELYGNQISNYKYEILKKRIAEQNKHIPYVVVDKEGDLYGYFHLSIGDTRDGTINIDVQVSKNTVYLFDDYTFLEKRGNGVHKFSVYSRLDLAKKLGYSKAIVNILKGNLYSERSYQGLGFIKNLVYYYVHVLNFKKTFMRVVKK</sequence>
<dbReference type="SUPFAM" id="SSF55729">
    <property type="entry name" value="Acyl-CoA N-acyltransferases (Nat)"/>
    <property type="match status" value="1"/>
</dbReference>
<evidence type="ECO:0008006" key="3">
    <source>
        <dbReference type="Google" id="ProtNLM"/>
    </source>
</evidence>
<dbReference type="EMBL" id="NTRR01000014">
    <property type="protein sequence ID" value="PFE16665.1"/>
    <property type="molecule type" value="Genomic_DNA"/>
</dbReference>
<comment type="caution">
    <text evidence="1">The sequence shown here is derived from an EMBL/GenBank/DDBJ whole genome shotgun (WGS) entry which is preliminary data.</text>
</comment>
<name>A0A2A9A200_BACCE</name>
<reference evidence="1 2" key="1">
    <citation type="submission" date="2017-09" db="EMBL/GenBank/DDBJ databases">
        <title>Large-scale bioinformatics analysis of Bacillus genomes uncovers conserved roles of natural products in bacterial physiology.</title>
        <authorList>
            <consortium name="Agbiome Team Llc"/>
            <person name="Bleich R.M."/>
            <person name="Grubbs K.J."/>
            <person name="Santa Maria K.C."/>
            <person name="Allen S.E."/>
            <person name="Farag S."/>
            <person name="Shank E.A."/>
            <person name="Bowers A."/>
        </authorList>
    </citation>
    <scope>NUCLEOTIDE SEQUENCE [LARGE SCALE GENOMIC DNA]</scope>
    <source>
        <strain evidence="1 2">AFS022681</strain>
    </source>
</reference>
<gene>
    <name evidence="1" type="ORF">CN307_10295</name>
</gene>
<dbReference type="Gene3D" id="3.40.630.30">
    <property type="match status" value="1"/>
</dbReference>
<evidence type="ECO:0000313" key="2">
    <source>
        <dbReference type="Proteomes" id="UP000220032"/>
    </source>
</evidence>